<evidence type="ECO:0000256" key="6">
    <source>
        <dbReference type="ARBA" id="ARBA00023242"/>
    </source>
</evidence>
<keyword evidence="4 8" id="KW-1133">Transmembrane helix</keyword>
<keyword evidence="2" id="KW-0597">Phosphoprotein</keyword>
<feature type="region of interest" description="Disordered" evidence="7">
    <location>
        <begin position="57"/>
        <end position="305"/>
    </location>
</feature>
<evidence type="ECO:0000256" key="8">
    <source>
        <dbReference type="SAM" id="Phobius"/>
    </source>
</evidence>
<feature type="compositionally biased region" description="Polar residues" evidence="7">
    <location>
        <begin position="246"/>
        <end position="260"/>
    </location>
</feature>
<dbReference type="GO" id="GO:0003682">
    <property type="term" value="F:chromatin binding"/>
    <property type="evidence" value="ECO:0007669"/>
    <property type="project" value="InterPro"/>
</dbReference>
<evidence type="ECO:0000259" key="9">
    <source>
        <dbReference type="Pfam" id="PF09402"/>
    </source>
</evidence>
<accession>A0A5J5F186</accession>
<dbReference type="InParanoid" id="A0A5J5F186"/>
<keyword evidence="5 8" id="KW-0472">Membrane</keyword>
<name>A0A5J5F186_9PEZI</name>
<evidence type="ECO:0000256" key="3">
    <source>
        <dbReference type="ARBA" id="ARBA00022692"/>
    </source>
</evidence>
<reference evidence="11 12" key="1">
    <citation type="submission" date="2019-09" db="EMBL/GenBank/DDBJ databases">
        <title>Draft genome of the ectomycorrhizal ascomycete Sphaerosporella brunnea.</title>
        <authorList>
            <consortium name="DOE Joint Genome Institute"/>
            <person name="Benucci G.M."/>
            <person name="Marozzi G."/>
            <person name="Antonielli L."/>
            <person name="Sanchez S."/>
            <person name="Marco P."/>
            <person name="Wang X."/>
            <person name="Falini L.B."/>
            <person name="Barry K."/>
            <person name="Haridas S."/>
            <person name="Lipzen A."/>
            <person name="Labutti K."/>
            <person name="Grigoriev I.V."/>
            <person name="Murat C."/>
            <person name="Martin F."/>
            <person name="Albertini E."/>
            <person name="Donnini D."/>
            <person name="Bonito G."/>
        </authorList>
    </citation>
    <scope>NUCLEOTIDE SEQUENCE [LARGE SCALE GENOMIC DNA]</scope>
    <source>
        <strain evidence="11 12">Sb_GMNB300</strain>
    </source>
</reference>
<dbReference type="GO" id="GO:0005783">
    <property type="term" value="C:endoplasmic reticulum"/>
    <property type="evidence" value="ECO:0007669"/>
    <property type="project" value="TreeGrafter"/>
</dbReference>
<dbReference type="GO" id="GO:0005637">
    <property type="term" value="C:nuclear inner membrane"/>
    <property type="evidence" value="ECO:0007669"/>
    <property type="project" value="UniProtKB-SubCell"/>
</dbReference>
<evidence type="ECO:0000313" key="12">
    <source>
        <dbReference type="Proteomes" id="UP000326924"/>
    </source>
</evidence>
<comment type="caution">
    <text evidence="11">The sequence shown here is derived from an EMBL/GenBank/DDBJ whole genome shotgun (WGS) entry which is preliminary data.</text>
</comment>
<dbReference type="Proteomes" id="UP000326924">
    <property type="component" value="Unassembled WGS sequence"/>
</dbReference>
<sequence>MESEAYLEPGFDPNTLKVAELRGILLKYDVDYPSSAKKSVLLELFNQHVASRAQKLRTASARVKPSTEGMIDAGFTPEKNDIHATPARRPRRTTRGVTEDHTEEDDDAPPKSTRKPHGRASSRRRTVDVEPVQDENQLPPSAVRKPRKSMTRLPMDEVATPYRKVEPEESDTPFSSYNPFQMGSPPMPIKSPDPERRRTVGVPASAKKPSGTLRRRTEGVPVEVFQQPEPDYPRDGTLTKRRNPIRTATNGSQRTNNGASERTKYSIVMPEPDAMEPGEEFSPQEAAELAQEPPRELVRRNSRRPSGTGSNILLVTVSFILMAYAIWWRAEKIEVGYCGVGGLDMRSYESDNPLLELIRPDCEPCPPHARCYPGMELDCVDDYIKVNSWLSLGGLWPIPPACVPDTEKERRAMIMSDAALDILRKSGAEQRCKEKFLSGGMDLEGVSEADLRQVLYDRKAPALSDREFSELWRHALEDLSNREEVIVDTDTDGNTKLKSTSLAALPFGCAARLFIAGSVARYRVEIIGMIFLLLAGVVIRSILAHRKTYQSKVTKLVHIALSQLAVYAIQHPDHPYVAVPHLRDQVLQYELDPKKRRHLWEGVEKVVEQNTNVRAGEREVQGEIMRVWTWIGGRFVEGKSVFNENDAPRQDLEWRNVPKRPVV</sequence>
<feature type="transmembrane region" description="Helical" evidence="8">
    <location>
        <begin position="526"/>
        <end position="543"/>
    </location>
</feature>
<dbReference type="InterPro" id="IPR018996">
    <property type="entry name" value="Man1/Src1-like_C"/>
</dbReference>
<organism evidence="11 12">
    <name type="scientific">Sphaerosporella brunnea</name>
    <dbReference type="NCBI Taxonomy" id="1250544"/>
    <lineage>
        <taxon>Eukaryota</taxon>
        <taxon>Fungi</taxon>
        <taxon>Dikarya</taxon>
        <taxon>Ascomycota</taxon>
        <taxon>Pezizomycotina</taxon>
        <taxon>Pezizomycetes</taxon>
        <taxon>Pezizales</taxon>
        <taxon>Pyronemataceae</taxon>
        <taxon>Sphaerosporella</taxon>
    </lineage>
</organism>
<gene>
    <name evidence="11" type="ORF">FN846DRAFT_612698</name>
</gene>
<dbReference type="CDD" id="cd12935">
    <property type="entry name" value="LEM_like"/>
    <property type="match status" value="1"/>
</dbReference>
<dbReference type="Gene3D" id="1.10.10.1180">
    <property type="entry name" value="MAN1, winged-helix domain"/>
    <property type="match status" value="1"/>
</dbReference>
<dbReference type="InterPro" id="IPR044780">
    <property type="entry name" value="Heh2/Src1"/>
</dbReference>
<evidence type="ECO:0000256" key="1">
    <source>
        <dbReference type="ARBA" id="ARBA00004540"/>
    </source>
</evidence>
<dbReference type="PANTHER" id="PTHR47808">
    <property type="entry name" value="INNER NUCLEAR MEMBRANE PROTEIN HEH2-RELATED"/>
    <property type="match status" value="1"/>
</dbReference>
<dbReference type="InterPro" id="IPR041885">
    <property type="entry name" value="MAN1_winged_helix_dom"/>
</dbReference>
<evidence type="ECO:0000256" key="4">
    <source>
        <dbReference type="ARBA" id="ARBA00022989"/>
    </source>
</evidence>
<dbReference type="GO" id="GO:0034399">
    <property type="term" value="C:nuclear periphery"/>
    <property type="evidence" value="ECO:0007669"/>
    <property type="project" value="TreeGrafter"/>
</dbReference>
<evidence type="ECO:0000256" key="5">
    <source>
        <dbReference type="ARBA" id="ARBA00023136"/>
    </source>
</evidence>
<protein>
    <submittedName>
        <fullName evidence="11">Man1-Src1p-C-terminal domain-containing protein</fullName>
    </submittedName>
</protein>
<keyword evidence="12" id="KW-1185">Reference proteome</keyword>
<dbReference type="OrthoDB" id="2503928at2759"/>
<dbReference type="GO" id="GO:0071763">
    <property type="term" value="P:nuclear membrane organization"/>
    <property type="evidence" value="ECO:0007669"/>
    <property type="project" value="TreeGrafter"/>
</dbReference>
<evidence type="ECO:0000256" key="7">
    <source>
        <dbReference type="SAM" id="MobiDB-lite"/>
    </source>
</evidence>
<evidence type="ECO:0000259" key="10">
    <source>
        <dbReference type="Pfam" id="PF12949"/>
    </source>
</evidence>
<keyword evidence="3 8" id="KW-0812">Transmembrane</keyword>
<dbReference type="FunCoup" id="A0A5J5F186">
    <property type="interactions" value="49"/>
</dbReference>
<feature type="domain" description="Man1/Src1-like C-terminal" evidence="9">
    <location>
        <begin position="319"/>
        <end position="632"/>
    </location>
</feature>
<feature type="compositionally biased region" description="Polar residues" evidence="7">
    <location>
        <begin position="172"/>
        <end position="181"/>
    </location>
</feature>
<comment type="subcellular location">
    <subcellularLocation>
        <location evidence="1">Nucleus inner membrane</location>
    </subcellularLocation>
</comment>
<feature type="compositionally biased region" description="Basic residues" evidence="7">
    <location>
        <begin position="112"/>
        <end position="124"/>
    </location>
</feature>
<dbReference type="Pfam" id="PF12949">
    <property type="entry name" value="HeH"/>
    <property type="match status" value="1"/>
</dbReference>
<dbReference type="Pfam" id="PF09402">
    <property type="entry name" value="MSC"/>
    <property type="match status" value="1"/>
</dbReference>
<evidence type="ECO:0000256" key="2">
    <source>
        <dbReference type="ARBA" id="ARBA00022553"/>
    </source>
</evidence>
<feature type="domain" description="HeH/LEM" evidence="10">
    <location>
        <begin position="13"/>
        <end position="47"/>
    </location>
</feature>
<keyword evidence="6" id="KW-0539">Nucleus</keyword>
<dbReference type="InterPro" id="IPR025856">
    <property type="entry name" value="HeH/LEM_domain"/>
</dbReference>
<dbReference type="AlphaFoldDB" id="A0A5J5F186"/>
<proteinExistence type="predicted"/>
<evidence type="ECO:0000313" key="11">
    <source>
        <dbReference type="EMBL" id="KAA8909494.1"/>
    </source>
</evidence>
<dbReference type="PANTHER" id="PTHR47808:SF2">
    <property type="entry name" value="LEM DOMAIN-CONTAINING PROTEIN 2"/>
    <property type="match status" value="1"/>
</dbReference>
<dbReference type="EMBL" id="VXIS01000057">
    <property type="protein sequence ID" value="KAA8909494.1"/>
    <property type="molecule type" value="Genomic_DNA"/>
</dbReference>